<evidence type="ECO:0000313" key="2">
    <source>
        <dbReference type="EMBL" id="QIN77496.1"/>
    </source>
</evidence>
<dbReference type="Proteomes" id="UP000502706">
    <property type="component" value="Chromosome"/>
</dbReference>
<evidence type="ECO:0000256" key="1">
    <source>
        <dbReference type="PROSITE-ProRule" id="PRU00339"/>
    </source>
</evidence>
<gene>
    <name evidence="2" type="ORF">GBA65_02135</name>
</gene>
<dbReference type="Gene3D" id="3.40.30.10">
    <property type="entry name" value="Glutaredoxin"/>
    <property type="match status" value="1"/>
</dbReference>
<dbReference type="InterPro" id="IPR036249">
    <property type="entry name" value="Thioredoxin-like_sf"/>
</dbReference>
<dbReference type="InterPro" id="IPR019734">
    <property type="entry name" value="TPR_rpt"/>
</dbReference>
<dbReference type="AlphaFoldDB" id="A0A6G8PU56"/>
<proteinExistence type="predicted"/>
<name>A0A6G8PU56_9ACTN</name>
<feature type="repeat" description="TPR" evidence="1">
    <location>
        <begin position="170"/>
        <end position="203"/>
    </location>
</feature>
<reference evidence="2 3" key="1">
    <citation type="submission" date="2019-10" db="EMBL/GenBank/DDBJ databases">
        <title>Rubrobacter sp nov SCSIO 52915 isolated from a deep-sea sediment in the South China Sea.</title>
        <authorList>
            <person name="Chen R.W."/>
        </authorList>
    </citation>
    <scope>NUCLEOTIDE SEQUENCE [LARGE SCALE GENOMIC DNA]</scope>
    <source>
        <strain evidence="2 3">SCSIO 52915</strain>
    </source>
</reference>
<accession>A0A6G8PU56</accession>
<keyword evidence="3" id="KW-1185">Reference proteome</keyword>
<keyword evidence="1" id="KW-0802">TPR repeat</keyword>
<dbReference type="EMBL" id="CP045121">
    <property type="protein sequence ID" value="QIN77496.1"/>
    <property type="molecule type" value="Genomic_DNA"/>
</dbReference>
<dbReference type="KEGG" id="rmar:GBA65_02135"/>
<organism evidence="2 3">
    <name type="scientific">Rubrobacter marinus</name>
    <dbReference type="NCBI Taxonomy" id="2653852"/>
    <lineage>
        <taxon>Bacteria</taxon>
        <taxon>Bacillati</taxon>
        <taxon>Actinomycetota</taxon>
        <taxon>Rubrobacteria</taxon>
        <taxon>Rubrobacterales</taxon>
        <taxon>Rubrobacteraceae</taxon>
        <taxon>Rubrobacter</taxon>
    </lineage>
</organism>
<protein>
    <submittedName>
        <fullName evidence="2">Uncharacterized protein</fullName>
    </submittedName>
</protein>
<sequence>MWQVIYDELRDRNFEIIAVALDTGGRAAVEHHIRPTDLDERPEAARRITGWDESEWGRKAPPQYPCLIDEEHVVAGLYGMINVPSAVWINEEGRIVRPVEVPGFGDDWRYMHRETFELPDDKAARQQTYRHVYVDALRDWAHKGEYSEYALPADEVRRRLQPPGEDDVLAAAHARLGRHLYREGHLEAAKRHLQEAARLSPEKWNYLRQSLSLDPELVGQINVTPEFWEVFDAIGDATFYESADLPGMPR</sequence>
<dbReference type="SUPFAM" id="SSF52833">
    <property type="entry name" value="Thioredoxin-like"/>
    <property type="match status" value="1"/>
</dbReference>
<dbReference type="PROSITE" id="PS50005">
    <property type="entry name" value="TPR"/>
    <property type="match status" value="1"/>
</dbReference>
<evidence type="ECO:0000313" key="3">
    <source>
        <dbReference type="Proteomes" id="UP000502706"/>
    </source>
</evidence>